<comment type="caution">
    <text evidence="2">The sequence shown here is derived from an EMBL/GenBank/DDBJ whole genome shotgun (WGS) entry which is preliminary data.</text>
</comment>
<reference evidence="2" key="1">
    <citation type="journal article" date="2014" name="Int. J. Syst. Evol. Microbiol.">
        <title>Complete genome sequence of Corynebacterium casei LMG S-19264T (=DSM 44701T), isolated from a smear-ripened cheese.</title>
        <authorList>
            <consortium name="US DOE Joint Genome Institute (JGI-PGF)"/>
            <person name="Walter F."/>
            <person name="Albersmeier A."/>
            <person name="Kalinowski J."/>
            <person name="Ruckert C."/>
        </authorList>
    </citation>
    <scope>NUCLEOTIDE SEQUENCE</scope>
    <source>
        <strain evidence="2">KCTC 32437</strain>
    </source>
</reference>
<protein>
    <submittedName>
        <fullName evidence="2">Uncharacterized protein</fullName>
    </submittedName>
</protein>
<feature type="region of interest" description="Disordered" evidence="1">
    <location>
        <begin position="47"/>
        <end position="68"/>
    </location>
</feature>
<evidence type="ECO:0000313" key="3">
    <source>
        <dbReference type="Proteomes" id="UP000646579"/>
    </source>
</evidence>
<dbReference type="Proteomes" id="UP000646579">
    <property type="component" value="Unassembled WGS sequence"/>
</dbReference>
<name>A0A918VQY8_9HYPH</name>
<dbReference type="AlphaFoldDB" id="A0A918VQY8"/>
<reference evidence="2" key="2">
    <citation type="submission" date="2020-09" db="EMBL/GenBank/DDBJ databases">
        <authorList>
            <person name="Sun Q."/>
            <person name="Kim S."/>
        </authorList>
    </citation>
    <scope>NUCLEOTIDE SEQUENCE</scope>
    <source>
        <strain evidence="2">KCTC 32437</strain>
    </source>
</reference>
<dbReference type="RefSeq" id="WP_189424833.1">
    <property type="nucleotide sequence ID" value="NZ_BMZE01000002.1"/>
</dbReference>
<evidence type="ECO:0000256" key="1">
    <source>
        <dbReference type="SAM" id="MobiDB-lite"/>
    </source>
</evidence>
<proteinExistence type="predicted"/>
<evidence type="ECO:0000313" key="2">
    <source>
        <dbReference type="EMBL" id="GHA20581.1"/>
    </source>
</evidence>
<accession>A0A918VQY8</accession>
<sequence>MATASNKVRRDMIAGIIGQELERQSQEGAARVDVDSIADAIDRALDETHKGGFSEGIQPDNLDSSNDG</sequence>
<keyword evidence="3" id="KW-1185">Reference proteome</keyword>
<dbReference type="EMBL" id="BMZE01000002">
    <property type="protein sequence ID" value="GHA20581.1"/>
    <property type="molecule type" value="Genomic_DNA"/>
</dbReference>
<gene>
    <name evidence="2" type="ORF">GCM10007989_14610</name>
</gene>
<organism evidence="2 3">
    <name type="scientific">Devosia pacifica</name>
    <dbReference type="NCBI Taxonomy" id="1335967"/>
    <lineage>
        <taxon>Bacteria</taxon>
        <taxon>Pseudomonadati</taxon>
        <taxon>Pseudomonadota</taxon>
        <taxon>Alphaproteobacteria</taxon>
        <taxon>Hyphomicrobiales</taxon>
        <taxon>Devosiaceae</taxon>
        <taxon>Devosia</taxon>
    </lineage>
</organism>